<keyword evidence="7 11" id="KW-1133">Transmembrane helix</keyword>
<gene>
    <name evidence="12" type="ORF">OESDEN_15166</name>
</gene>
<dbReference type="FunFam" id="3.40.50.2000:FF:000038">
    <property type="entry name" value="UDP-GlucuronosylTransferase"/>
    <property type="match status" value="1"/>
</dbReference>
<evidence type="ECO:0000256" key="11">
    <source>
        <dbReference type="RuleBase" id="RU362059"/>
    </source>
</evidence>
<dbReference type="EC" id="2.4.1.17" evidence="11"/>
<comment type="similarity">
    <text evidence="2 10">Belongs to the UDP-glycosyltransferase family.</text>
</comment>
<evidence type="ECO:0000256" key="9">
    <source>
        <dbReference type="ARBA" id="ARBA00047475"/>
    </source>
</evidence>
<dbReference type="GO" id="GO:0016020">
    <property type="term" value="C:membrane"/>
    <property type="evidence" value="ECO:0007669"/>
    <property type="project" value="UniProtKB-SubCell"/>
</dbReference>
<organism evidence="12 13">
    <name type="scientific">Oesophagostomum dentatum</name>
    <name type="common">Nodular worm</name>
    <dbReference type="NCBI Taxonomy" id="61180"/>
    <lineage>
        <taxon>Eukaryota</taxon>
        <taxon>Metazoa</taxon>
        <taxon>Ecdysozoa</taxon>
        <taxon>Nematoda</taxon>
        <taxon>Chromadorea</taxon>
        <taxon>Rhabditida</taxon>
        <taxon>Rhabditina</taxon>
        <taxon>Rhabditomorpha</taxon>
        <taxon>Strongyloidea</taxon>
        <taxon>Strongylidae</taxon>
        <taxon>Oesophagostomum</taxon>
    </lineage>
</organism>
<dbReference type="CDD" id="cd03784">
    <property type="entry name" value="GT1_Gtf-like"/>
    <property type="match status" value="1"/>
</dbReference>
<dbReference type="SUPFAM" id="SSF53756">
    <property type="entry name" value="UDP-Glycosyltransferase/glycogen phosphorylase"/>
    <property type="match status" value="1"/>
</dbReference>
<dbReference type="InterPro" id="IPR050271">
    <property type="entry name" value="UDP-glycosyltransferase"/>
</dbReference>
<dbReference type="AlphaFoldDB" id="A0A0B1SIF6"/>
<dbReference type="InterPro" id="IPR002213">
    <property type="entry name" value="UDP_glucos_trans"/>
</dbReference>
<evidence type="ECO:0000256" key="4">
    <source>
        <dbReference type="ARBA" id="ARBA00022679"/>
    </source>
</evidence>
<dbReference type="PANTHER" id="PTHR48043:SF23">
    <property type="entry name" value="UDP-GLUCURONOSYLTRANSFERASE"/>
    <property type="match status" value="1"/>
</dbReference>
<evidence type="ECO:0000256" key="7">
    <source>
        <dbReference type="ARBA" id="ARBA00022989"/>
    </source>
</evidence>
<name>A0A0B1SIF6_OESDE</name>
<dbReference type="PANTHER" id="PTHR48043">
    <property type="entry name" value="EG:EG0003.4 PROTEIN-RELATED"/>
    <property type="match status" value="1"/>
</dbReference>
<comment type="catalytic activity">
    <reaction evidence="9 11">
        <text>glucuronate acceptor + UDP-alpha-D-glucuronate = acceptor beta-D-glucuronoside + UDP + H(+)</text>
        <dbReference type="Rhea" id="RHEA:21032"/>
        <dbReference type="ChEBI" id="CHEBI:15378"/>
        <dbReference type="ChEBI" id="CHEBI:58052"/>
        <dbReference type="ChEBI" id="CHEBI:58223"/>
        <dbReference type="ChEBI" id="CHEBI:132367"/>
        <dbReference type="ChEBI" id="CHEBI:132368"/>
        <dbReference type="EC" id="2.4.1.17"/>
    </reaction>
</comment>
<keyword evidence="6" id="KW-0732">Signal</keyword>
<evidence type="ECO:0000256" key="10">
    <source>
        <dbReference type="RuleBase" id="RU003718"/>
    </source>
</evidence>
<keyword evidence="4 10" id="KW-0808">Transferase</keyword>
<accession>A0A0B1SIF6</accession>
<evidence type="ECO:0000313" key="13">
    <source>
        <dbReference type="Proteomes" id="UP000053660"/>
    </source>
</evidence>
<comment type="subcellular location">
    <subcellularLocation>
        <location evidence="1 11">Membrane</location>
        <topology evidence="1 11">Single-pass membrane protein</topology>
    </subcellularLocation>
</comment>
<reference evidence="12 13" key="1">
    <citation type="submission" date="2014-03" db="EMBL/GenBank/DDBJ databases">
        <title>Draft genome of the hookworm Oesophagostomum dentatum.</title>
        <authorList>
            <person name="Mitreva M."/>
        </authorList>
    </citation>
    <scope>NUCLEOTIDE SEQUENCE [LARGE SCALE GENOMIC DNA]</scope>
    <source>
        <strain evidence="12 13">OD-Hann</strain>
    </source>
</reference>
<dbReference type="InterPro" id="IPR035595">
    <property type="entry name" value="UDP_glycos_trans_CS"/>
</dbReference>
<evidence type="ECO:0000256" key="3">
    <source>
        <dbReference type="ARBA" id="ARBA00022676"/>
    </source>
</evidence>
<dbReference type="Proteomes" id="UP000053660">
    <property type="component" value="Unassembled WGS sequence"/>
</dbReference>
<keyword evidence="5 11" id="KW-0812">Transmembrane</keyword>
<feature type="transmembrane region" description="Helical" evidence="11">
    <location>
        <begin position="217"/>
        <end position="236"/>
    </location>
</feature>
<dbReference type="GO" id="GO:0015020">
    <property type="term" value="F:glucuronosyltransferase activity"/>
    <property type="evidence" value="ECO:0007669"/>
    <property type="project" value="UniProtKB-EC"/>
</dbReference>
<evidence type="ECO:0000256" key="6">
    <source>
        <dbReference type="ARBA" id="ARBA00022729"/>
    </source>
</evidence>
<evidence type="ECO:0000313" key="12">
    <source>
        <dbReference type="EMBL" id="KHJ85113.1"/>
    </source>
</evidence>
<dbReference type="PROSITE" id="PS00375">
    <property type="entry name" value="UDPGT"/>
    <property type="match status" value="1"/>
</dbReference>
<evidence type="ECO:0000256" key="8">
    <source>
        <dbReference type="ARBA" id="ARBA00023136"/>
    </source>
</evidence>
<keyword evidence="8 11" id="KW-0472">Membrane</keyword>
<dbReference type="EMBL" id="KN565275">
    <property type="protein sequence ID" value="KHJ85113.1"/>
    <property type="molecule type" value="Genomic_DNA"/>
</dbReference>
<proteinExistence type="inferred from homology"/>
<evidence type="ECO:0000256" key="1">
    <source>
        <dbReference type="ARBA" id="ARBA00004167"/>
    </source>
</evidence>
<evidence type="ECO:0000256" key="2">
    <source>
        <dbReference type="ARBA" id="ARBA00009995"/>
    </source>
</evidence>
<dbReference type="Gene3D" id="3.40.50.2000">
    <property type="entry name" value="Glycogen Phosphorylase B"/>
    <property type="match status" value="1"/>
</dbReference>
<dbReference type="OrthoDB" id="5835829at2759"/>
<keyword evidence="13" id="KW-1185">Reference proteome</keyword>
<keyword evidence="3 10" id="KW-0328">Glycosyltransferase</keyword>
<evidence type="ECO:0000256" key="5">
    <source>
        <dbReference type="ARBA" id="ARBA00022692"/>
    </source>
</evidence>
<protein>
    <recommendedName>
        <fullName evidence="11">UDP-glucuronosyltransferase</fullName>
        <ecNumber evidence="11">2.4.1.17</ecNumber>
    </recommendedName>
</protein>
<dbReference type="Pfam" id="PF00201">
    <property type="entry name" value="UDPGT"/>
    <property type="match status" value="1"/>
</dbReference>
<sequence length="252" mass="28664">MVTYRLSTTCVHANLCCCLPNLWKGHLQLRCSGGTPTFPEHSQILLLSSYPDVTFIWKYEDPENAEFAKGIENLFLSKWTPQNDLLADERLTLFITHGGAGSIMEGAMRGKPLIVIPLFGDQSRNAKLVVKFGFGLQVDKSRLHDSNVLREAIRKVLEEPEYTRAAHRIRDLLTKRPFTPQEKLVKTVELAAEFGHLPELYVTGRDLDFIAYHNIDLFVLLLATCSFLIFFVFLCLKKLLRLISGNNKLKVQ</sequence>